<reference evidence="2 3" key="1">
    <citation type="submission" date="2022-11" db="EMBL/GenBank/DDBJ databases">
        <title>Haliovirga abyssi gen. nov., sp. nov., a mesophilic fermentative bacterium isolated from the Iheya North hydrothermal field and the proposal of Haliovirgaceae fam. nov.</title>
        <authorList>
            <person name="Miyazaki U."/>
            <person name="Tame A."/>
            <person name="Miyazaki J."/>
            <person name="Takai K."/>
            <person name="Sawayama S."/>
            <person name="Kitajima M."/>
            <person name="Okamoto A."/>
            <person name="Nakagawa S."/>
        </authorList>
    </citation>
    <scope>NUCLEOTIDE SEQUENCE [LARGE SCALE GENOMIC DNA]</scope>
    <source>
        <strain evidence="2 3">IC12</strain>
    </source>
</reference>
<feature type="chain" id="PRO_5043493707" description="DUF5723 domain-containing protein" evidence="1">
    <location>
        <begin position="22"/>
        <end position="503"/>
    </location>
</feature>
<keyword evidence="3" id="KW-1185">Reference proteome</keyword>
<proteinExistence type="predicted"/>
<organism evidence="2 3">
    <name type="scientific">Haliovirga abyssi</name>
    <dbReference type="NCBI Taxonomy" id="2996794"/>
    <lineage>
        <taxon>Bacteria</taxon>
        <taxon>Fusobacteriati</taxon>
        <taxon>Fusobacteriota</taxon>
        <taxon>Fusobacteriia</taxon>
        <taxon>Fusobacteriales</taxon>
        <taxon>Haliovirgaceae</taxon>
        <taxon>Haliovirga</taxon>
    </lineage>
</organism>
<evidence type="ECO:0000256" key="1">
    <source>
        <dbReference type="SAM" id="SignalP"/>
    </source>
</evidence>
<evidence type="ECO:0000313" key="3">
    <source>
        <dbReference type="Proteomes" id="UP001321582"/>
    </source>
</evidence>
<dbReference type="KEGG" id="haby:HLVA_10750"/>
<dbReference type="EMBL" id="AP027059">
    <property type="protein sequence ID" value="BDU50506.1"/>
    <property type="molecule type" value="Genomic_DNA"/>
</dbReference>
<feature type="signal peptide" evidence="1">
    <location>
        <begin position="1"/>
        <end position="21"/>
    </location>
</feature>
<dbReference type="Proteomes" id="UP001321582">
    <property type="component" value="Chromosome"/>
</dbReference>
<accession>A0AAU9DW74</accession>
<dbReference type="AlphaFoldDB" id="A0AAU9DW74"/>
<evidence type="ECO:0000313" key="2">
    <source>
        <dbReference type="EMBL" id="BDU50506.1"/>
    </source>
</evidence>
<name>A0AAU9DW74_9FUSO</name>
<dbReference type="RefSeq" id="WP_307903373.1">
    <property type="nucleotide sequence ID" value="NZ_AP027059.1"/>
</dbReference>
<sequence>MKNKILKMTFIFLVISLASFADNENIKLNIGSSGYYEPANSFTGEGGLYGNPAFLSYESKSNISTNLSVPLLITNKMLKGDTFLGGLLNLDIDVDKKLQDEVQNQETDLVTKDDSTEDFKITKANLFTPKTTISTGFAPSINGFNFIYKKDTLTIGMGFSKSSIRADIMGKEIGGKISAEYNTEDMNLNLETNLSLNTNSKYRYEYQKISLGIAKKLNFLNSSIGAGVDYKSIYYNLDEKMKGILKLTVDGKEGNDININYNNIRTQEIYAPTYKLGVNFDWMILKWGYSYNMYRGTIRNRYTDKSKINDKEDYEKLIQENYPEYWNSEEEKIKVASAAIDDIILEANNILGTVIESGIKENIRNNYDDNSSSKISGMVDLNILKLGVDMEKFSKPVFTFEITQDNLDNDAGYKDLKDVTEFGNNVIADVYHLDTMYKAYAHILFLDGSVSAIRAEGEKGGVIFVPSDLSIETGYITVKNYNFKFGVDIGKGLGVNSKIRYNF</sequence>
<gene>
    <name evidence="2" type="ORF">HLVA_10750</name>
</gene>
<evidence type="ECO:0008006" key="4">
    <source>
        <dbReference type="Google" id="ProtNLM"/>
    </source>
</evidence>
<keyword evidence="1" id="KW-0732">Signal</keyword>
<protein>
    <recommendedName>
        <fullName evidence="4">DUF5723 domain-containing protein</fullName>
    </recommendedName>
</protein>